<dbReference type="Proteomes" id="UP000669239">
    <property type="component" value="Unassembled WGS sequence"/>
</dbReference>
<proteinExistence type="inferred from homology"/>
<accession>A0AAW5C303</accession>
<evidence type="ECO:0000256" key="9">
    <source>
        <dbReference type="ARBA" id="ARBA00023211"/>
    </source>
</evidence>
<gene>
    <name evidence="12" type="ORF">G5B36_10760</name>
    <name evidence="11" type="ORF">L0N08_14475</name>
</gene>
<protein>
    <recommendedName>
        <fullName evidence="7">mannonate dehydratase</fullName>
        <ecNumber evidence="7">4.2.1.8</ecNumber>
    </recommendedName>
</protein>
<comment type="similarity">
    <text evidence="6">Belongs to the mannonate dehydratase family.</text>
</comment>
<reference evidence="12 13" key="1">
    <citation type="journal article" date="2020" name="Cell Host Microbe">
        <title>Functional and Genomic Variation between Human-Derived Isolates of Lachnospiraceae Reveals Inter- and Intra-Species Diversity.</title>
        <authorList>
            <person name="Sorbara M.T."/>
            <person name="Littmann E.R."/>
            <person name="Fontana E."/>
            <person name="Moody T.U."/>
            <person name="Kohout C.E."/>
            <person name="Gjonbalaj M."/>
            <person name="Eaton V."/>
            <person name="Seok R."/>
            <person name="Leiner I.M."/>
            <person name="Pamer E.G."/>
        </authorList>
    </citation>
    <scope>NUCLEOTIDE SEQUENCE [LARGE SCALE GENOMIC DNA]</scope>
    <source>
        <strain evidence="12 13">MSK.1.17</strain>
    </source>
</reference>
<evidence type="ECO:0000313" key="11">
    <source>
        <dbReference type="EMBL" id="MCG4746624.1"/>
    </source>
</evidence>
<evidence type="ECO:0000256" key="1">
    <source>
        <dbReference type="ARBA" id="ARBA00001794"/>
    </source>
</evidence>
<dbReference type="Proteomes" id="UP001299608">
    <property type="component" value="Unassembled WGS sequence"/>
</dbReference>
<evidence type="ECO:0000313" key="12">
    <source>
        <dbReference type="EMBL" id="NSJ49179.1"/>
    </source>
</evidence>
<dbReference type="SUPFAM" id="SSF51658">
    <property type="entry name" value="Xylose isomerase-like"/>
    <property type="match status" value="1"/>
</dbReference>
<reference evidence="11" key="3">
    <citation type="submission" date="2022-01" db="EMBL/GenBank/DDBJ databases">
        <title>Collection of gut derived symbiotic bacterial strains cultured from healthy donors.</title>
        <authorList>
            <person name="Lin H."/>
            <person name="Kohout C."/>
            <person name="Waligurski E."/>
            <person name="Pamer E.G."/>
        </authorList>
    </citation>
    <scope>NUCLEOTIDE SEQUENCE</scope>
    <source>
        <strain evidence="11">DFI.6.55</strain>
    </source>
</reference>
<dbReference type="PANTHER" id="PTHR30387">
    <property type="entry name" value="MANNONATE DEHYDRATASE"/>
    <property type="match status" value="1"/>
</dbReference>
<keyword evidence="9" id="KW-0464">Manganese</keyword>
<dbReference type="RefSeq" id="WP_117563022.1">
    <property type="nucleotide sequence ID" value="NZ_JAAITT010000013.1"/>
</dbReference>
<evidence type="ECO:0000256" key="2">
    <source>
        <dbReference type="ARBA" id="ARBA00001936"/>
    </source>
</evidence>
<keyword evidence="13" id="KW-1185">Reference proteome</keyword>
<evidence type="ECO:0000256" key="6">
    <source>
        <dbReference type="ARBA" id="ARBA00007389"/>
    </source>
</evidence>
<comment type="function">
    <text evidence="4">Catalyzes the dehydration of D-mannonate.</text>
</comment>
<dbReference type="EMBL" id="JAKNGE010000017">
    <property type="protein sequence ID" value="MCG4746624.1"/>
    <property type="molecule type" value="Genomic_DNA"/>
</dbReference>
<name>A0AAW5C303_9FIRM</name>
<dbReference type="AlphaFoldDB" id="A0AAW5C303"/>
<evidence type="ECO:0000256" key="10">
    <source>
        <dbReference type="ARBA" id="ARBA00023239"/>
    </source>
</evidence>
<dbReference type="Pfam" id="PF03786">
    <property type="entry name" value="UxuA"/>
    <property type="match status" value="2"/>
</dbReference>
<dbReference type="GO" id="GO:0042840">
    <property type="term" value="P:D-glucuronate catabolic process"/>
    <property type="evidence" value="ECO:0007669"/>
    <property type="project" value="TreeGrafter"/>
</dbReference>
<organism evidence="11 14">
    <name type="scientific">Enterocloster aldenensis</name>
    <dbReference type="NCBI Taxonomy" id="358742"/>
    <lineage>
        <taxon>Bacteria</taxon>
        <taxon>Bacillati</taxon>
        <taxon>Bacillota</taxon>
        <taxon>Clostridia</taxon>
        <taxon>Lachnospirales</taxon>
        <taxon>Lachnospiraceae</taxon>
        <taxon>Enterocloster</taxon>
    </lineage>
</organism>
<dbReference type="InterPro" id="IPR004628">
    <property type="entry name" value="Man_deHydtase"/>
</dbReference>
<evidence type="ECO:0000256" key="7">
    <source>
        <dbReference type="ARBA" id="ARBA00012927"/>
    </source>
</evidence>
<comment type="cofactor">
    <cofactor evidence="3">
        <name>Fe(2+)</name>
        <dbReference type="ChEBI" id="CHEBI:29033"/>
    </cofactor>
</comment>
<dbReference type="PIRSF" id="PIRSF016049">
    <property type="entry name" value="Man_dehyd"/>
    <property type="match status" value="1"/>
</dbReference>
<evidence type="ECO:0000256" key="5">
    <source>
        <dbReference type="ARBA" id="ARBA00004892"/>
    </source>
</evidence>
<dbReference type="EC" id="4.2.1.8" evidence="7"/>
<dbReference type="GO" id="GO:0008927">
    <property type="term" value="F:mannonate dehydratase activity"/>
    <property type="evidence" value="ECO:0007669"/>
    <property type="project" value="UniProtKB-EC"/>
</dbReference>
<dbReference type="InterPro" id="IPR036237">
    <property type="entry name" value="Xyl_isomerase-like_sf"/>
</dbReference>
<comment type="catalytic activity">
    <reaction evidence="1">
        <text>D-mannonate = 2-dehydro-3-deoxy-D-gluconate + H2O</text>
        <dbReference type="Rhea" id="RHEA:20097"/>
        <dbReference type="ChEBI" id="CHEBI:15377"/>
        <dbReference type="ChEBI" id="CHEBI:17767"/>
        <dbReference type="ChEBI" id="CHEBI:57990"/>
        <dbReference type="EC" id="4.2.1.8"/>
    </reaction>
</comment>
<evidence type="ECO:0000256" key="4">
    <source>
        <dbReference type="ARBA" id="ARBA00002713"/>
    </source>
</evidence>
<evidence type="ECO:0000256" key="3">
    <source>
        <dbReference type="ARBA" id="ARBA00001954"/>
    </source>
</evidence>
<evidence type="ECO:0000313" key="14">
    <source>
        <dbReference type="Proteomes" id="UP001299608"/>
    </source>
</evidence>
<evidence type="ECO:0000313" key="13">
    <source>
        <dbReference type="Proteomes" id="UP000669239"/>
    </source>
</evidence>
<dbReference type="GO" id="GO:0030145">
    <property type="term" value="F:manganese ion binding"/>
    <property type="evidence" value="ECO:0007669"/>
    <property type="project" value="TreeGrafter"/>
</dbReference>
<keyword evidence="10 11" id="KW-0456">Lyase</keyword>
<comment type="cofactor">
    <cofactor evidence="2">
        <name>Mn(2+)</name>
        <dbReference type="ChEBI" id="CHEBI:29035"/>
    </cofactor>
</comment>
<comment type="pathway">
    <text evidence="5">Carbohydrate metabolism; pentose and glucuronate interconversion.</text>
</comment>
<dbReference type="GO" id="GO:0008198">
    <property type="term" value="F:ferrous iron binding"/>
    <property type="evidence" value="ECO:0007669"/>
    <property type="project" value="TreeGrafter"/>
</dbReference>
<dbReference type="Gene3D" id="3.20.20.150">
    <property type="entry name" value="Divalent-metal-dependent TIM barrel enzymes"/>
    <property type="match status" value="1"/>
</dbReference>
<dbReference type="EMBL" id="JAAITT010000013">
    <property type="protein sequence ID" value="NSJ49179.1"/>
    <property type="molecule type" value="Genomic_DNA"/>
</dbReference>
<sequence>MKIAYSFYGEHHTPLKHFAKQLGIKYAVTMPQGGKYTSLVPPWHYMSLRELKQEMEDFGMEWSVLEGVDFIDSAKLGLPAKDEAIARFCTLLENMGKLGIKTVCFNWMPVWGWFRTRVNVAAEGGASVTGFKMEDVKNCPPPACGPVSADALWTNLEYFLKKVIPVAEKYKVQLAVHPDDPPVSCIGGVDRILTSADAMYQVTKLVPSEYNGITMCQGTFASMGEDVPDCIRRFGREGKLFFAHFRDIHGQPEEFVETFHHVGDTDMYEAMKAYYEIGYQGVMRPDHVPTMYGDDNSNPGYGINGNLFATGYMLGLMESIEKELKIKEKEGVWNG</sequence>
<comment type="caution">
    <text evidence="11">The sequence shown here is derived from an EMBL/GenBank/DDBJ whole genome shotgun (WGS) entry which is preliminary data.</text>
</comment>
<dbReference type="PANTHER" id="PTHR30387:SF2">
    <property type="entry name" value="MANNONATE DEHYDRATASE"/>
    <property type="match status" value="1"/>
</dbReference>
<reference evidence="12" key="2">
    <citation type="submission" date="2020-02" db="EMBL/GenBank/DDBJ databases">
        <authorList>
            <person name="Littmann E."/>
            <person name="Sorbara M."/>
        </authorList>
    </citation>
    <scope>NUCLEOTIDE SEQUENCE</scope>
    <source>
        <strain evidence="12">MSK.1.17</strain>
    </source>
</reference>
<evidence type="ECO:0000256" key="8">
    <source>
        <dbReference type="ARBA" id="ARBA00023004"/>
    </source>
</evidence>
<keyword evidence="8" id="KW-0408">Iron</keyword>